<sequence length="372" mass="38832">MTSRELTHGQAVVLGAAAVAMVVVGAFGAWGTYTNAVTAFHRQATAAGVVAAGEGLTLILALIMLGRTMLNMPSPAVVRGGMWLAPLTASLIGIAIASDAREAAVYAVTPLAMSGAAEGLGLIARSIVVYRTGIDAETIRRNADVARQLAYERAVADGHPGGWKKKLAVRRYWRLARYVGVGDTELGAGLVDVQRIRVREGADAALASMYRASTAPKPLDPAEPARPVSATEALREHFATMDPSDAIRLAADARPDAPPAELAHMLSTYGVPVDAVAVALVLGSRPPEYEVHRPDAADAPQVNALEPLSVEGAIVEAASALGPDASAREIAEHVARHRRLVVTEPYVRTALSRAAKKTDPAAPAKPMEGGYA</sequence>
<dbReference type="Proteomes" id="UP001551176">
    <property type="component" value="Unassembled WGS sequence"/>
</dbReference>
<keyword evidence="2" id="KW-0812">Transmembrane</keyword>
<feature type="transmembrane region" description="Helical" evidence="2">
    <location>
        <begin position="45"/>
        <end position="65"/>
    </location>
</feature>
<organism evidence="3 4">
    <name type="scientific">Streptomyces atriruber</name>
    <dbReference type="NCBI Taxonomy" id="545121"/>
    <lineage>
        <taxon>Bacteria</taxon>
        <taxon>Bacillati</taxon>
        <taxon>Actinomycetota</taxon>
        <taxon>Actinomycetes</taxon>
        <taxon>Kitasatosporales</taxon>
        <taxon>Streptomycetaceae</taxon>
        <taxon>Streptomyces</taxon>
    </lineage>
</organism>
<keyword evidence="4" id="KW-1185">Reference proteome</keyword>
<evidence type="ECO:0000256" key="2">
    <source>
        <dbReference type="SAM" id="Phobius"/>
    </source>
</evidence>
<feature type="transmembrane region" description="Helical" evidence="2">
    <location>
        <begin position="77"/>
        <end position="97"/>
    </location>
</feature>
<evidence type="ECO:0000313" key="3">
    <source>
        <dbReference type="EMBL" id="MEU6826969.1"/>
    </source>
</evidence>
<evidence type="ECO:0008006" key="5">
    <source>
        <dbReference type="Google" id="ProtNLM"/>
    </source>
</evidence>
<protein>
    <recommendedName>
        <fullName evidence="5">Conjugal transfer protein</fullName>
    </recommendedName>
</protein>
<evidence type="ECO:0000313" key="4">
    <source>
        <dbReference type="Proteomes" id="UP001551176"/>
    </source>
</evidence>
<feature type="transmembrane region" description="Helical" evidence="2">
    <location>
        <begin position="12"/>
        <end position="33"/>
    </location>
</feature>
<comment type="caution">
    <text evidence="3">The sequence shown here is derived from an EMBL/GenBank/DDBJ whole genome shotgun (WGS) entry which is preliminary data.</text>
</comment>
<keyword evidence="2" id="KW-0472">Membrane</keyword>
<reference evidence="3 4" key="1">
    <citation type="submission" date="2024-06" db="EMBL/GenBank/DDBJ databases">
        <title>The Natural Products Discovery Center: Release of the First 8490 Sequenced Strains for Exploring Actinobacteria Biosynthetic Diversity.</title>
        <authorList>
            <person name="Kalkreuter E."/>
            <person name="Kautsar S.A."/>
            <person name="Yang D."/>
            <person name="Bader C.D."/>
            <person name="Teijaro C.N."/>
            <person name="Fluegel L."/>
            <person name="Davis C.M."/>
            <person name="Simpson J.R."/>
            <person name="Lauterbach L."/>
            <person name="Steele A.D."/>
            <person name="Gui C."/>
            <person name="Meng S."/>
            <person name="Li G."/>
            <person name="Viehrig K."/>
            <person name="Ye F."/>
            <person name="Su P."/>
            <person name="Kiefer A.F."/>
            <person name="Nichols A."/>
            <person name="Cepeda A.J."/>
            <person name="Yan W."/>
            <person name="Fan B."/>
            <person name="Jiang Y."/>
            <person name="Adhikari A."/>
            <person name="Zheng C.-J."/>
            <person name="Schuster L."/>
            <person name="Cowan T.M."/>
            <person name="Smanski M.J."/>
            <person name="Chevrette M.G."/>
            <person name="De Carvalho L.P.S."/>
            <person name="Shen B."/>
        </authorList>
    </citation>
    <scope>NUCLEOTIDE SEQUENCE [LARGE SCALE GENOMIC DNA]</scope>
    <source>
        <strain evidence="3 4">NPDC046838</strain>
    </source>
</reference>
<feature type="transmembrane region" description="Helical" evidence="2">
    <location>
        <begin position="103"/>
        <end position="124"/>
    </location>
</feature>
<gene>
    <name evidence="3" type="ORF">ABZ921_40720</name>
</gene>
<dbReference type="EMBL" id="JBEYXV010000037">
    <property type="protein sequence ID" value="MEU6826969.1"/>
    <property type="molecule type" value="Genomic_DNA"/>
</dbReference>
<keyword evidence="2" id="KW-1133">Transmembrane helix</keyword>
<accession>A0ABV3C128</accession>
<dbReference type="RefSeq" id="WP_359358804.1">
    <property type="nucleotide sequence ID" value="NZ_JBEYXV010000037.1"/>
</dbReference>
<proteinExistence type="predicted"/>
<evidence type="ECO:0000256" key="1">
    <source>
        <dbReference type="SAM" id="MobiDB-lite"/>
    </source>
</evidence>
<name>A0ABV3C128_9ACTN</name>
<feature type="region of interest" description="Disordered" evidence="1">
    <location>
        <begin position="352"/>
        <end position="372"/>
    </location>
</feature>